<dbReference type="FunFam" id="1.25.40.10:FF:000158">
    <property type="entry name" value="pentatricopeptide repeat-containing protein At2g33680"/>
    <property type="match status" value="1"/>
</dbReference>
<dbReference type="InterPro" id="IPR002885">
    <property type="entry name" value="PPR_rpt"/>
</dbReference>
<dbReference type="NCBIfam" id="TIGR00756">
    <property type="entry name" value="PPR"/>
    <property type="match status" value="5"/>
</dbReference>
<feature type="repeat" description="PPR" evidence="2">
    <location>
        <begin position="650"/>
        <end position="684"/>
    </location>
</feature>
<dbReference type="PROSITE" id="PS51375">
    <property type="entry name" value="PPR"/>
    <property type="match status" value="6"/>
</dbReference>
<dbReference type="OrthoDB" id="185373at2759"/>
<keyword evidence="1" id="KW-0677">Repeat</keyword>
<dbReference type="PANTHER" id="PTHR24015:SF548">
    <property type="entry name" value="OS08G0340900 PROTEIN"/>
    <property type="match status" value="1"/>
</dbReference>
<dbReference type="Pfam" id="PF01535">
    <property type="entry name" value="PPR"/>
    <property type="match status" value="3"/>
</dbReference>
<dbReference type="GO" id="GO:0048731">
    <property type="term" value="P:system development"/>
    <property type="evidence" value="ECO:0007669"/>
    <property type="project" value="UniProtKB-ARBA"/>
</dbReference>
<comment type="caution">
    <text evidence="3">The sequence shown here is derived from an EMBL/GenBank/DDBJ whole genome shotgun (WGS) entry which is preliminary data.</text>
</comment>
<dbReference type="InterPro" id="IPR011990">
    <property type="entry name" value="TPR-like_helical_dom_sf"/>
</dbReference>
<evidence type="ECO:0000256" key="2">
    <source>
        <dbReference type="PROSITE-ProRule" id="PRU00708"/>
    </source>
</evidence>
<proteinExistence type="predicted"/>
<protein>
    <recommendedName>
        <fullName evidence="5">Pentatricopeptide repeat-containing protein</fullName>
    </recommendedName>
</protein>
<dbReference type="Proteomes" id="UP000886520">
    <property type="component" value="Chromosome 18"/>
</dbReference>
<evidence type="ECO:0008006" key="5">
    <source>
        <dbReference type="Google" id="ProtNLM"/>
    </source>
</evidence>
<dbReference type="EMBL" id="JABFUD020000018">
    <property type="protein sequence ID" value="KAI5065835.1"/>
    <property type="molecule type" value="Genomic_DNA"/>
</dbReference>
<organism evidence="3 4">
    <name type="scientific">Adiantum capillus-veneris</name>
    <name type="common">Maidenhair fern</name>
    <dbReference type="NCBI Taxonomy" id="13818"/>
    <lineage>
        <taxon>Eukaryota</taxon>
        <taxon>Viridiplantae</taxon>
        <taxon>Streptophyta</taxon>
        <taxon>Embryophyta</taxon>
        <taxon>Tracheophyta</taxon>
        <taxon>Polypodiopsida</taxon>
        <taxon>Polypodiidae</taxon>
        <taxon>Polypodiales</taxon>
        <taxon>Pteridineae</taxon>
        <taxon>Pteridaceae</taxon>
        <taxon>Vittarioideae</taxon>
        <taxon>Adiantum</taxon>
    </lineage>
</organism>
<feature type="repeat" description="PPR" evidence="2">
    <location>
        <begin position="98"/>
        <end position="132"/>
    </location>
</feature>
<evidence type="ECO:0000313" key="4">
    <source>
        <dbReference type="Proteomes" id="UP000886520"/>
    </source>
</evidence>
<feature type="repeat" description="PPR" evidence="2">
    <location>
        <begin position="448"/>
        <end position="482"/>
    </location>
</feature>
<dbReference type="Pfam" id="PF13812">
    <property type="entry name" value="PPR_3"/>
    <property type="match status" value="1"/>
</dbReference>
<dbReference type="GO" id="GO:0009451">
    <property type="term" value="P:RNA modification"/>
    <property type="evidence" value="ECO:0007669"/>
    <property type="project" value="InterPro"/>
</dbReference>
<keyword evidence="4" id="KW-1185">Reference proteome</keyword>
<dbReference type="AlphaFoldDB" id="A0A9D4UDK7"/>
<dbReference type="Gene3D" id="1.25.40.10">
    <property type="entry name" value="Tetratricopeptide repeat domain"/>
    <property type="match status" value="6"/>
</dbReference>
<evidence type="ECO:0000313" key="3">
    <source>
        <dbReference type="EMBL" id="KAI5065835.1"/>
    </source>
</evidence>
<name>A0A9D4UDK7_ADICA</name>
<dbReference type="GO" id="GO:0003723">
    <property type="term" value="F:RNA binding"/>
    <property type="evidence" value="ECO:0007669"/>
    <property type="project" value="InterPro"/>
</dbReference>
<feature type="repeat" description="PPR" evidence="2">
    <location>
        <begin position="300"/>
        <end position="334"/>
    </location>
</feature>
<dbReference type="PANTHER" id="PTHR24015">
    <property type="entry name" value="OS07G0578800 PROTEIN-RELATED"/>
    <property type="match status" value="1"/>
</dbReference>
<reference evidence="3" key="1">
    <citation type="submission" date="2021-01" db="EMBL/GenBank/DDBJ databases">
        <title>Adiantum capillus-veneris genome.</title>
        <authorList>
            <person name="Fang Y."/>
            <person name="Liao Q."/>
        </authorList>
    </citation>
    <scope>NUCLEOTIDE SEQUENCE</scope>
    <source>
        <strain evidence="3">H3</strain>
        <tissue evidence="3">Leaf</tissue>
    </source>
</reference>
<gene>
    <name evidence="3" type="ORF">GOP47_0018459</name>
</gene>
<evidence type="ECO:0000256" key="1">
    <source>
        <dbReference type="ARBA" id="ARBA00022737"/>
    </source>
</evidence>
<dbReference type="Pfam" id="PF13041">
    <property type="entry name" value="PPR_2"/>
    <property type="match status" value="5"/>
</dbReference>
<dbReference type="InterPro" id="IPR046960">
    <property type="entry name" value="PPR_At4g14850-like_plant"/>
</dbReference>
<accession>A0A9D4UDK7</accession>
<feature type="repeat" description="PPR" evidence="2">
    <location>
        <begin position="199"/>
        <end position="233"/>
    </location>
</feature>
<feature type="repeat" description="PPR" evidence="2">
    <location>
        <begin position="549"/>
        <end position="583"/>
    </location>
</feature>
<sequence length="816" mass="90257">MLACRDSATRTLFHSRSIANIARAEPSEQNDVLCNYALLLRLHGDTRTLSMGMVTHDHLIRSELEVDVFLGNLLVQMYGKCGALEEAHSVLTQMHEHDVFVWTFIISAYAHAGQASDAVQFLNQMQHEAVVPSSFTLVEILCACGKGNSLVEGQYLHASIMANTNASGIIVENALLNFYGKRCDIKAAQKVFVEMGEKDVVSWNTMLTAHNRHGLHSAAHQLFQSMLQQGFVPNKVTYSCLCDACISQEDLSTSRRFHSHIIGCKLDNDVDIGSAVINMYARCGCLNDAFSVFYKMYEPDVVSWTTLVTVLAQQKRCKEAVALLQQMLLAGVLPNDVTFLNLISACSSQEDLRNGKRIHAQEHTKKALDLFQKMCQGTMNIDRVTLLSVLQSIGGERDLREGKLLHAYIHEVWDCLDSIIGSILVNMYSKCGILEDMQSVFDQMPDRTLNSWTALIFAYGQDGQNYRANQIFEHMKLEGIIPDELAFSSALSACNGQEDLARGKLIHACILDCRTGSSPVVSNALLGMYISCGSFSDAENAFKKLFTRNVVTWNTIINACVQSGHPKRAFCYFKQMMVHGVLPNMSIYASLLSACAFLAALAEGRRIHELLLVGGVQPDVVLGTAIVNFYGKCGSVEDAQRIFERMPQRNVAAWNSIIATFCHIGDIDKACTLFVQMQDDGIRPDEITFLTIVSSFSHAGLVDEALNYFLLMAGDNSLVPTVEHYNCLIDLFGRAGCLDKVEDMLAQVSFKPDLHSWMSLLSACRVHVDVKRGEGVVKSLSRLELTNRAPQVLMSNIYAAAGRFEAAALVRNQGGD</sequence>